<dbReference type="eggNOG" id="COG3115">
    <property type="taxonomic scope" value="Bacteria"/>
</dbReference>
<feature type="compositionally biased region" description="Low complexity" evidence="1">
    <location>
        <begin position="110"/>
        <end position="126"/>
    </location>
</feature>
<accession>A0A0T6LLS1</accession>
<dbReference type="EMBL" id="LLZU01000038">
    <property type="protein sequence ID" value="KRV47063.1"/>
    <property type="molecule type" value="Genomic_DNA"/>
</dbReference>
<feature type="domain" description="YoaR-like putative peptidoglycan binding" evidence="2">
    <location>
        <begin position="479"/>
        <end position="582"/>
    </location>
</feature>
<dbReference type="Proteomes" id="UP000050867">
    <property type="component" value="Unassembled WGS sequence"/>
</dbReference>
<evidence type="ECO:0000313" key="3">
    <source>
        <dbReference type="EMBL" id="KRV47063.1"/>
    </source>
</evidence>
<protein>
    <recommendedName>
        <fullName evidence="2">YoaR-like putative peptidoglycan binding domain-containing protein</fullName>
    </recommendedName>
</protein>
<evidence type="ECO:0000256" key="1">
    <source>
        <dbReference type="SAM" id="MobiDB-lite"/>
    </source>
</evidence>
<feature type="compositionally biased region" description="Pro residues" evidence="1">
    <location>
        <begin position="205"/>
        <end position="214"/>
    </location>
</feature>
<comment type="caution">
    <text evidence="3">The sequence shown here is derived from an EMBL/GenBank/DDBJ whole genome shotgun (WGS) entry which is preliminary data.</text>
</comment>
<evidence type="ECO:0000259" key="2">
    <source>
        <dbReference type="Pfam" id="PF12229"/>
    </source>
</evidence>
<dbReference type="InterPro" id="IPR022029">
    <property type="entry name" value="YoaR-like_PG-bd"/>
</dbReference>
<name>A0A0T6LLS1_WENVI</name>
<dbReference type="Pfam" id="PF12229">
    <property type="entry name" value="PG_binding_4"/>
    <property type="match status" value="1"/>
</dbReference>
<organism evidence="3 4">
    <name type="scientific">Wenjunlia vitaminophila</name>
    <name type="common">Streptomyces vitaminophilus</name>
    <dbReference type="NCBI Taxonomy" id="76728"/>
    <lineage>
        <taxon>Bacteria</taxon>
        <taxon>Bacillati</taxon>
        <taxon>Actinomycetota</taxon>
        <taxon>Actinomycetes</taxon>
        <taxon>Kitasatosporales</taxon>
        <taxon>Streptomycetaceae</taxon>
        <taxon>Wenjunlia</taxon>
    </lineage>
</organism>
<dbReference type="OrthoDB" id="9813301at2"/>
<reference evidence="3 4" key="1">
    <citation type="submission" date="2015-10" db="EMBL/GenBank/DDBJ databases">
        <title>Draft genome sequence of pyrrolomycin-producing Streptomyces vitaminophilus.</title>
        <authorList>
            <person name="Graham D.E."/>
            <person name="Mahan K.M."/>
            <person name="Klingeman D.M."/>
            <person name="Hettich R.L."/>
            <person name="Parry R.J."/>
        </authorList>
    </citation>
    <scope>NUCLEOTIDE SEQUENCE [LARGE SCALE GENOMIC DNA]</scope>
    <source>
        <strain evidence="3 4">ATCC 31673</strain>
    </source>
</reference>
<feature type="compositionally biased region" description="Low complexity" evidence="1">
    <location>
        <begin position="305"/>
        <end position="321"/>
    </location>
</feature>
<evidence type="ECO:0000313" key="4">
    <source>
        <dbReference type="Proteomes" id="UP000050867"/>
    </source>
</evidence>
<dbReference type="RefSeq" id="WP_026219791.1">
    <property type="nucleotide sequence ID" value="NZ_LLZU01000038.1"/>
</dbReference>
<sequence length="715" mass="72426">MSRETDKAPFPQDGGRGGGTSYPSGTPPYGTQNPPAAPGTQTDPAAREPKTETTLTTRVRINIPGSRPIPPVVVRKTVNEGEEGGESNAAGDGALPPGWDFPGAATEGRSGAPAASSAAPGTKGAARTGAPTDPTGSTGQAGRTTSDWFSPRRNRPASGANPGAQDPARNPGTANAAPTPTRSATATTPPPTAPGVDEPTAQHRVPPPPAPPARPAGDPGGKTRLPYQSGPTASGGQEPNGPPGAGGPAWRPDGGSPEHGGRGDQTPMFPGYRSASGDQGPGLPPPPGPSGPRGTGPGLPPIPNAPGAGAPQGRPARHAGPTTGPATGDMLPLPPLPPRPSEGEPPLTTAPPGSTAGYGRRTPDLTSDTLVSGIPAAPQRDADTAGPDDAGSRPAGPQPARRGRSKLVLAGVALVGAVALAYGAGLVLDHAQVPNGTTVLGVDIGGKSKQDAVDTLDEALAKRATAPLTVQIGDGKTQLKPSVVGLGLDTEATVRGVAHRDYNPVSVIGSLFGSERTTEPEFTYDEEKLRASLEALAAKQGSEVREGMVKFVDGEPVGVPGKAGLTLDVDKAVRQVHDAYLKRAETGKDVPVVLDRVRQEPKVTQAEIDRAIKEFGEPAMSGMVTVQVPGYAPVPFSPEGSLSQVLTMTAVNGKLEPHFDLETLEELYGGAFAGIQVDHGGSVGPVTPRDVASTMLPLLTETDPAKRIGQMEAAQ</sequence>
<feature type="compositionally biased region" description="Polar residues" evidence="1">
    <location>
        <begin position="134"/>
        <end position="148"/>
    </location>
</feature>
<dbReference type="AlphaFoldDB" id="A0A0T6LLS1"/>
<keyword evidence="4" id="KW-1185">Reference proteome</keyword>
<gene>
    <name evidence="3" type="ORF">AQ490_09925</name>
</gene>
<dbReference type="STRING" id="76728.AQ490_09925"/>
<feature type="compositionally biased region" description="Low complexity" evidence="1">
    <location>
        <begin position="173"/>
        <end position="187"/>
    </location>
</feature>
<feature type="region of interest" description="Disordered" evidence="1">
    <location>
        <begin position="1"/>
        <end position="403"/>
    </location>
</feature>
<feature type="compositionally biased region" description="Low complexity" evidence="1">
    <location>
        <begin position="21"/>
        <end position="31"/>
    </location>
</feature>
<proteinExistence type="predicted"/>